<feature type="region of interest" description="Disordered" evidence="2">
    <location>
        <begin position="572"/>
        <end position="601"/>
    </location>
</feature>
<evidence type="ECO:0000256" key="2">
    <source>
        <dbReference type="SAM" id="MobiDB-lite"/>
    </source>
</evidence>
<proteinExistence type="predicted"/>
<dbReference type="SMART" id="SM00355">
    <property type="entry name" value="ZnF_C2H2"/>
    <property type="match status" value="3"/>
</dbReference>
<dbReference type="PANTHER" id="PTHR22836:SF0">
    <property type="entry name" value="PRE-MRNA 3' END PROCESSING PROTEIN WDR33"/>
    <property type="match status" value="1"/>
</dbReference>
<feature type="region of interest" description="Disordered" evidence="2">
    <location>
        <begin position="747"/>
        <end position="767"/>
    </location>
</feature>
<feature type="compositionally biased region" description="Low complexity" evidence="2">
    <location>
        <begin position="358"/>
        <end position="368"/>
    </location>
</feature>
<feature type="compositionally biased region" description="Polar residues" evidence="2">
    <location>
        <begin position="386"/>
        <end position="426"/>
    </location>
</feature>
<feature type="compositionally biased region" description="Polar residues" evidence="2">
    <location>
        <begin position="578"/>
        <end position="593"/>
    </location>
</feature>
<comment type="caution">
    <text evidence="4">The sequence shown here is derived from an EMBL/GenBank/DDBJ whole genome shotgun (WGS) entry which is preliminary data.</text>
</comment>
<dbReference type="PROSITE" id="PS00028">
    <property type="entry name" value="ZINC_FINGER_C2H2_1"/>
    <property type="match status" value="2"/>
</dbReference>
<feature type="compositionally biased region" description="Low complexity" evidence="2">
    <location>
        <begin position="269"/>
        <end position="280"/>
    </location>
</feature>
<keyword evidence="5" id="KW-1185">Reference proteome</keyword>
<keyword evidence="1" id="KW-0539">Nucleus</keyword>
<evidence type="ECO:0000256" key="1">
    <source>
        <dbReference type="RuleBase" id="RU369034"/>
    </source>
</evidence>
<dbReference type="AlphaFoldDB" id="A0AAD6YS82"/>
<feature type="compositionally biased region" description="Polar residues" evidence="2">
    <location>
        <begin position="184"/>
        <end position="198"/>
    </location>
</feature>
<dbReference type="EMBL" id="JARJCW010000002">
    <property type="protein sequence ID" value="KAJ7228168.1"/>
    <property type="molecule type" value="Genomic_DNA"/>
</dbReference>
<keyword evidence="1" id="KW-0507">mRNA processing</keyword>
<comment type="function">
    <text evidence="1">Required for 3'-end cleavage and polyadenylation of pre-mRNAs.</text>
</comment>
<evidence type="ECO:0000313" key="4">
    <source>
        <dbReference type="EMBL" id="KAJ7228168.1"/>
    </source>
</evidence>
<feature type="region of interest" description="Disordered" evidence="2">
    <location>
        <begin position="165"/>
        <end position="368"/>
    </location>
</feature>
<dbReference type="PANTHER" id="PTHR22836">
    <property type="entry name" value="WD40 REPEAT PROTEIN"/>
    <property type="match status" value="1"/>
</dbReference>
<dbReference type="Gene3D" id="3.30.160.60">
    <property type="entry name" value="Classic Zinc Finger"/>
    <property type="match status" value="1"/>
</dbReference>
<feature type="region of interest" description="Disordered" evidence="2">
    <location>
        <begin position="128"/>
        <end position="152"/>
    </location>
</feature>
<comment type="subcellular location">
    <subcellularLocation>
        <location evidence="1">Nucleus</location>
    </subcellularLocation>
</comment>
<gene>
    <name evidence="4" type="ORF">GGX14DRAFT_412152</name>
</gene>
<evidence type="ECO:0000313" key="5">
    <source>
        <dbReference type="Proteomes" id="UP001219525"/>
    </source>
</evidence>
<name>A0AAD6YS82_9AGAR</name>
<feature type="region of interest" description="Disordered" evidence="2">
    <location>
        <begin position="1022"/>
        <end position="1064"/>
    </location>
</feature>
<organism evidence="4 5">
    <name type="scientific">Mycena pura</name>
    <dbReference type="NCBI Taxonomy" id="153505"/>
    <lineage>
        <taxon>Eukaryota</taxon>
        <taxon>Fungi</taxon>
        <taxon>Dikarya</taxon>
        <taxon>Basidiomycota</taxon>
        <taxon>Agaricomycotina</taxon>
        <taxon>Agaricomycetes</taxon>
        <taxon>Agaricomycetidae</taxon>
        <taxon>Agaricales</taxon>
        <taxon>Marasmiineae</taxon>
        <taxon>Mycenaceae</taxon>
        <taxon>Mycena</taxon>
    </lineage>
</organism>
<feature type="domain" description="C2H2-type" evidence="3">
    <location>
        <begin position="806"/>
        <end position="829"/>
    </location>
</feature>
<feature type="region of interest" description="Disordered" evidence="2">
    <location>
        <begin position="439"/>
        <end position="458"/>
    </location>
</feature>
<evidence type="ECO:0000259" key="3">
    <source>
        <dbReference type="PROSITE" id="PS00028"/>
    </source>
</evidence>
<feature type="compositionally biased region" description="Polar residues" evidence="2">
    <location>
        <begin position="338"/>
        <end position="350"/>
    </location>
</feature>
<dbReference type="Proteomes" id="UP001219525">
    <property type="component" value="Unassembled WGS sequence"/>
</dbReference>
<reference evidence="4" key="1">
    <citation type="submission" date="2023-03" db="EMBL/GenBank/DDBJ databases">
        <title>Massive genome expansion in bonnet fungi (Mycena s.s.) driven by repeated elements and novel gene families across ecological guilds.</title>
        <authorList>
            <consortium name="Lawrence Berkeley National Laboratory"/>
            <person name="Harder C.B."/>
            <person name="Miyauchi S."/>
            <person name="Viragh M."/>
            <person name="Kuo A."/>
            <person name="Thoen E."/>
            <person name="Andreopoulos B."/>
            <person name="Lu D."/>
            <person name="Skrede I."/>
            <person name="Drula E."/>
            <person name="Henrissat B."/>
            <person name="Morin E."/>
            <person name="Kohler A."/>
            <person name="Barry K."/>
            <person name="LaButti K."/>
            <person name="Morin E."/>
            <person name="Salamov A."/>
            <person name="Lipzen A."/>
            <person name="Mereny Z."/>
            <person name="Hegedus B."/>
            <person name="Baldrian P."/>
            <person name="Stursova M."/>
            <person name="Weitz H."/>
            <person name="Taylor A."/>
            <person name="Grigoriev I.V."/>
            <person name="Nagy L.G."/>
            <person name="Martin F."/>
            <person name="Kauserud H."/>
        </authorList>
    </citation>
    <scope>NUCLEOTIDE SEQUENCE</scope>
    <source>
        <strain evidence="4">9144</strain>
    </source>
</reference>
<feature type="compositionally biased region" description="Low complexity" evidence="2">
    <location>
        <begin position="659"/>
        <end position="674"/>
    </location>
</feature>
<feature type="compositionally biased region" description="Low complexity" evidence="2">
    <location>
        <begin position="202"/>
        <end position="218"/>
    </location>
</feature>
<dbReference type="GO" id="GO:0005847">
    <property type="term" value="C:mRNA cleavage and polyadenylation specificity factor complex"/>
    <property type="evidence" value="ECO:0007669"/>
    <property type="project" value="TreeGrafter"/>
</dbReference>
<feature type="domain" description="C2H2-type" evidence="3">
    <location>
        <begin position="839"/>
        <end position="861"/>
    </location>
</feature>
<sequence>MSSGGGYLPVTKNGPFNVIDDAGYRANKEQLDRALEKLNAAIALNEQGKRNYDQVVDDLQRRVKEGQEAQRMLAAIQSSQPLLTYVDATPTPTARIEEVPSPVRNHTSQTSNYDSVYFPQQQTQSYGDLVQPNQSSQPYQMKQKSSSSSSLYNALGAQRAAATTAQSGAIPSQRIATPPYFPPKTQTASQPYWYSQQRDPVAANSTAAAQTQSRTSYQPNAHHSIDTMPPQPNPMPQAQAHGLPPATLQPPVAQQRPSPVALHQPYTVQPAQQPPTIQQPNRSSAQFAVPQSQPAQANSQVRQSQAQQADARPNAASESQTSRSQPIAHQSRAAVTPSLAQTQAVPSQDRPSAVQRHTPVAQQQPPTVQQPLMTQQPLLSGAQVGQVKSQPQQSASPPLATSTRTGSQPMASSSAHPVTGKTASSQITVTGASSVNANKLQPANDKHAPPQGGAGLKTLNESQQGAAATFLFLINAWQKVAPQDAFLDVPQASLRVMKHRGGEIHFLTADFSSESKDMKRLSPREACARITFQGSAGVFVDPDDRFLLLQQPVSSKLYRPFGGVPAKDAPDAVYSEPARSTSIAEASDVQSNGVGVATPRTPKTADKRFMAHDVLRALGKAHLYAADDDSVRYAKRRAVESPKPELAPDPATVRSNEASARTTPSSRSSPSRSTSRSRKSRTPDSSRVPLFLPDDSASASPVPLRPPAIGTENKGQPKDLKNRPKSPPFYVLVTRFPYAKRNEAKIRERQQKEQEQLMGEEAAEREPEDLAALGRQRALGMYQNVHSEAEAAAMLDACSRLHESPCKWVACDAVLNSVENLVTHLLNVHAQEDKELPTCLWNVCGEIFPTCTALALHAETHVLDTIRCAYEDCDEVRHTPGELVKHNWGHAEENRALRLSARPSVPSENLPLPPVPGIINAWEVLAPAVQMPDISSVRHMSLGPWVLRNICAPATRVRARRYNAALPLRGNFLADYEFVETSSKQYSSMPSQPARARDFPDLESKAVSIMFEEGRLVLWPPQGGGHRLDDERRDSFDLDNRPMDDEEPLSEMTVTGDGGDSGGPKLDLNEMAEDHKLDVDFIDVEEHDMDANLVDRDQDHLRIKLADGEQHTVDVMMLEDSELSMDYKIVDEEMAVEGMLQADHEEAI</sequence>
<feature type="compositionally biased region" description="Polar residues" evidence="2">
    <location>
        <begin position="316"/>
        <end position="328"/>
    </location>
</feature>
<feature type="compositionally biased region" description="Polar residues" evidence="2">
    <location>
        <begin position="281"/>
        <end position="308"/>
    </location>
</feature>
<accession>A0AAD6YS82</accession>
<dbReference type="InterPro" id="IPR013087">
    <property type="entry name" value="Znf_C2H2_type"/>
</dbReference>
<feature type="region of interest" description="Disordered" evidence="2">
    <location>
        <begin position="636"/>
        <end position="728"/>
    </location>
</feature>
<dbReference type="GO" id="GO:0031124">
    <property type="term" value="P:mRNA 3'-end processing"/>
    <property type="evidence" value="ECO:0007669"/>
    <property type="project" value="UniProtKB-UniRule"/>
</dbReference>
<feature type="compositionally biased region" description="Low complexity" evidence="2">
    <location>
        <begin position="134"/>
        <end position="152"/>
    </location>
</feature>
<dbReference type="InterPro" id="IPR045245">
    <property type="entry name" value="Pfs2-like"/>
</dbReference>
<feature type="compositionally biased region" description="Basic and acidic residues" evidence="2">
    <location>
        <begin position="1026"/>
        <end position="1043"/>
    </location>
</feature>
<feature type="region of interest" description="Disordered" evidence="2">
    <location>
        <begin position="381"/>
        <end position="426"/>
    </location>
</feature>
<protein>
    <recommendedName>
        <fullName evidence="1">Polyadenylation factor subunit 2</fullName>
    </recommendedName>
</protein>